<protein>
    <recommendedName>
        <fullName evidence="3">Ubiquitin-like domain-containing protein</fullName>
    </recommendedName>
</protein>
<keyword evidence="2" id="KW-1185">Reference proteome</keyword>
<dbReference type="GeneTree" id="ENSGT01150000287402"/>
<organism evidence="1 2">
    <name type="scientific">Fundulus heteroclitus</name>
    <name type="common">Killifish</name>
    <name type="synonym">Mummichog</name>
    <dbReference type="NCBI Taxonomy" id="8078"/>
    <lineage>
        <taxon>Eukaryota</taxon>
        <taxon>Metazoa</taxon>
        <taxon>Chordata</taxon>
        <taxon>Craniata</taxon>
        <taxon>Vertebrata</taxon>
        <taxon>Euteleostomi</taxon>
        <taxon>Actinopterygii</taxon>
        <taxon>Neopterygii</taxon>
        <taxon>Teleostei</taxon>
        <taxon>Neoteleostei</taxon>
        <taxon>Acanthomorphata</taxon>
        <taxon>Ovalentaria</taxon>
        <taxon>Atherinomorphae</taxon>
        <taxon>Cyprinodontiformes</taxon>
        <taxon>Fundulidae</taxon>
        <taxon>Fundulus</taxon>
    </lineage>
</organism>
<evidence type="ECO:0008006" key="3">
    <source>
        <dbReference type="Google" id="ProtNLM"/>
    </source>
</evidence>
<evidence type="ECO:0000313" key="2">
    <source>
        <dbReference type="Proteomes" id="UP000265000"/>
    </source>
</evidence>
<proteinExistence type="predicted"/>
<reference evidence="1" key="2">
    <citation type="submission" date="2025-09" db="UniProtKB">
        <authorList>
            <consortium name="Ensembl"/>
        </authorList>
    </citation>
    <scope>IDENTIFICATION</scope>
</reference>
<evidence type="ECO:0000313" key="1">
    <source>
        <dbReference type="Ensembl" id="ENSFHEP00000032753.1"/>
    </source>
</evidence>
<accession>A0A3Q2QX97</accession>
<dbReference type="Proteomes" id="UP000265000">
    <property type="component" value="Unplaced"/>
</dbReference>
<reference evidence="1" key="1">
    <citation type="submission" date="2025-08" db="UniProtKB">
        <authorList>
            <consortium name="Ensembl"/>
        </authorList>
    </citation>
    <scope>IDENTIFICATION</scope>
</reference>
<dbReference type="AlphaFoldDB" id="A0A3Q2QX97"/>
<dbReference type="Ensembl" id="ENSFHET00000026394.1">
    <property type="protein sequence ID" value="ENSFHEP00000032753.1"/>
    <property type="gene ID" value="ENSFHEG00000019410.1"/>
</dbReference>
<sequence length="62" mass="6950">MIYQVVVTGLDGQKITIDLCDNEKDMQRITVQELKTKIATKLPGNPGKRKAQHLFALMVVLP</sequence>
<name>A0A3Q2QX97_FUNHE</name>